<keyword evidence="2" id="KW-1185">Reference proteome</keyword>
<name>A0ABU3V9V8_9RHOB</name>
<comment type="caution">
    <text evidence="1">The sequence shown here is derived from an EMBL/GenBank/DDBJ whole genome shotgun (WGS) entry which is preliminary data.</text>
</comment>
<proteinExistence type="predicted"/>
<organism evidence="1 2">
    <name type="scientific">Sedimentitalea todarodis</name>
    <dbReference type="NCBI Taxonomy" id="1631240"/>
    <lineage>
        <taxon>Bacteria</taxon>
        <taxon>Pseudomonadati</taxon>
        <taxon>Pseudomonadota</taxon>
        <taxon>Alphaproteobacteria</taxon>
        <taxon>Rhodobacterales</taxon>
        <taxon>Paracoccaceae</taxon>
        <taxon>Sedimentitalea</taxon>
    </lineage>
</organism>
<dbReference type="Proteomes" id="UP001255416">
    <property type="component" value="Unassembled WGS sequence"/>
</dbReference>
<dbReference type="RefSeq" id="WP_316773467.1">
    <property type="nucleotide sequence ID" value="NZ_JASMWN010000002.1"/>
</dbReference>
<sequence length="44" mass="5058">MAFATISTWKSEDDAQNTDAIWHIVQDKYVPYEQGFGSHFNPDP</sequence>
<reference evidence="2" key="1">
    <citation type="submission" date="2023-05" db="EMBL/GenBank/DDBJ databases">
        <title>Sedimentitalea sp. nov. JM2-8.</title>
        <authorList>
            <person name="Huang J."/>
        </authorList>
    </citation>
    <scope>NUCLEOTIDE SEQUENCE [LARGE SCALE GENOMIC DNA]</scope>
    <source>
        <strain evidence="2">KHS03</strain>
    </source>
</reference>
<dbReference type="EMBL" id="JASMWN010000002">
    <property type="protein sequence ID" value="MDU9002956.1"/>
    <property type="molecule type" value="Genomic_DNA"/>
</dbReference>
<gene>
    <name evidence="1" type="ORF">QO231_03685</name>
</gene>
<evidence type="ECO:0000313" key="1">
    <source>
        <dbReference type="EMBL" id="MDU9002956.1"/>
    </source>
</evidence>
<protein>
    <submittedName>
        <fullName evidence="1">Uncharacterized protein</fullName>
    </submittedName>
</protein>
<accession>A0ABU3V9V8</accession>
<evidence type="ECO:0000313" key="2">
    <source>
        <dbReference type="Proteomes" id="UP001255416"/>
    </source>
</evidence>